<reference evidence="2 3" key="1">
    <citation type="submission" date="2019-04" db="EMBL/GenBank/DDBJ databases">
        <authorList>
            <person name="Jiang L."/>
        </authorList>
    </citation>
    <scope>NUCLEOTIDE SEQUENCE [LARGE SCALE GENOMIC DNA]</scope>
    <source>
        <strain evidence="2 3">YIM 131861</strain>
    </source>
</reference>
<dbReference type="AlphaFoldDB" id="A0A4S4FYP7"/>
<name>A0A4S4FYP7_9MICO</name>
<dbReference type="EMBL" id="SSSN01000003">
    <property type="protein sequence ID" value="THG35578.1"/>
    <property type="molecule type" value="Genomic_DNA"/>
</dbReference>
<sequence>MRAERRRPIPRRIVEALAATVIAIMVALALPGAPAASAAPLTTTPAPALLPTKAGTLPTDSGDFHAGRIISDYNFYNAYAMTEEQIGEFLSSLRCTPRDASPCLSDYRETTTDQPAQERGHCDAYRGGVDETAARIIARVSVACGISPRVLLVLLQKEQSLLTHPDARGYLRATGYACPDTADCDTKYFGFFNQVYNAAWQFRQYTVHPVRAYAVGDVAVPFSPDPACGASVVDIENQATANLYNYTPYQPNDAALADLRGEGDRCSSHGNLNFWLLYSKWFGDPLTEPFPTIFGPCANIEGGVACRAPEWTFTGA</sequence>
<keyword evidence="1" id="KW-0732">Signal</keyword>
<proteinExistence type="predicted"/>
<evidence type="ECO:0008006" key="4">
    <source>
        <dbReference type="Google" id="ProtNLM"/>
    </source>
</evidence>
<feature type="chain" id="PRO_5020859939" description="Hemagglutinin" evidence="1">
    <location>
        <begin position="39"/>
        <end position="316"/>
    </location>
</feature>
<gene>
    <name evidence="2" type="ORF">E6C70_05935</name>
</gene>
<dbReference type="Proteomes" id="UP000307380">
    <property type="component" value="Unassembled WGS sequence"/>
</dbReference>
<comment type="caution">
    <text evidence="2">The sequence shown here is derived from an EMBL/GenBank/DDBJ whole genome shotgun (WGS) entry which is preliminary data.</text>
</comment>
<feature type="signal peptide" evidence="1">
    <location>
        <begin position="1"/>
        <end position="38"/>
    </location>
</feature>
<dbReference type="OrthoDB" id="9764271at2"/>
<dbReference type="RefSeq" id="WP_136423141.1">
    <property type="nucleotide sequence ID" value="NZ_OZ241748.1"/>
</dbReference>
<keyword evidence="3" id="KW-1185">Reference proteome</keyword>
<organism evidence="2 3">
    <name type="scientific">Orlajensenia flava</name>
    <dbReference type="NCBI Taxonomy" id="2565934"/>
    <lineage>
        <taxon>Bacteria</taxon>
        <taxon>Bacillati</taxon>
        <taxon>Actinomycetota</taxon>
        <taxon>Actinomycetes</taxon>
        <taxon>Micrococcales</taxon>
        <taxon>Microbacteriaceae</taxon>
        <taxon>Orlajensenia</taxon>
    </lineage>
</organism>
<protein>
    <recommendedName>
        <fullName evidence="4">Hemagglutinin</fullName>
    </recommendedName>
</protein>
<accession>A0A4S4FYP7</accession>
<evidence type="ECO:0000256" key="1">
    <source>
        <dbReference type="SAM" id="SignalP"/>
    </source>
</evidence>
<evidence type="ECO:0000313" key="3">
    <source>
        <dbReference type="Proteomes" id="UP000307380"/>
    </source>
</evidence>
<evidence type="ECO:0000313" key="2">
    <source>
        <dbReference type="EMBL" id="THG35578.1"/>
    </source>
</evidence>